<dbReference type="InterPro" id="IPR043993">
    <property type="entry name" value="T4SS_pilin"/>
</dbReference>
<dbReference type="Proteomes" id="UP000289269">
    <property type="component" value="Unassembled WGS sequence"/>
</dbReference>
<name>A0A4Q0AIS4_9BACT</name>
<keyword evidence="1" id="KW-0472">Membrane</keyword>
<evidence type="ECO:0000313" key="2">
    <source>
        <dbReference type="EMBL" id="RWZ79416.1"/>
    </source>
</evidence>
<keyword evidence="1" id="KW-1133">Transmembrane helix</keyword>
<protein>
    <submittedName>
        <fullName evidence="2">Uncharacterized protein</fullName>
    </submittedName>
</protein>
<evidence type="ECO:0000313" key="3">
    <source>
        <dbReference type="Proteomes" id="UP000289269"/>
    </source>
</evidence>
<accession>A0A4Q0AIS4</accession>
<organism evidence="2 3">
    <name type="scientific">Candidatus Chaera renei</name>
    <dbReference type="NCBI Taxonomy" id="2506947"/>
    <lineage>
        <taxon>Bacteria</taxon>
        <taxon>Candidatus Saccharimonadota</taxon>
        <taxon>Candidatus Saccharimonadia</taxon>
        <taxon>Candidatus Saccharimonadales</taxon>
        <taxon>Candidatus Saccharimonadaceae</taxon>
        <taxon>Candidatus Chaera</taxon>
    </lineage>
</organism>
<sequence>MTPWPVQALSLLKDAAGRLAQLIPDSKIPNIPKVAATQDTLNGIVNGVFFIAGAISIIFVIIGGIRYIMSQGDAQNISRAKNTILYALVGLVVVTSAFFIVQIVIKTAQG</sequence>
<reference evidence="2" key="1">
    <citation type="submission" date="2019-01" db="EMBL/GenBank/DDBJ databases">
        <title>Genomic signatures and co-occurrence patterns of the ultra-small Saccharimodia (Patescibacteria phylum) suggest a symbiotic lifestyle.</title>
        <authorList>
            <person name="Lemos L."/>
            <person name="Medeiros J."/>
            <person name="Andreote F."/>
            <person name="Fernandes G."/>
            <person name="Varani A."/>
            <person name="Oliveira G."/>
            <person name="Pylro V."/>
        </authorList>
    </citation>
    <scope>NUCLEOTIDE SEQUENCE [LARGE SCALE GENOMIC DNA]</scope>
    <source>
        <strain evidence="2">AMD01</strain>
    </source>
</reference>
<evidence type="ECO:0000256" key="1">
    <source>
        <dbReference type="SAM" id="Phobius"/>
    </source>
</evidence>
<comment type="caution">
    <text evidence="2">The sequence shown here is derived from an EMBL/GenBank/DDBJ whole genome shotgun (WGS) entry which is preliminary data.</text>
</comment>
<keyword evidence="1" id="KW-0812">Transmembrane</keyword>
<dbReference type="Pfam" id="PF18895">
    <property type="entry name" value="T4SS_pilin"/>
    <property type="match status" value="1"/>
</dbReference>
<dbReference type="EMBL" id="SCKW01000013">
    <property type="protein sequence ID" value="RWZ79416.1"/>
    <property type="molecule type" value="Genomic_DNA"/>
</dbReference>
<proteinExistence type="predicted"/>
<dbReference type="AlphaFoldDB" id="A0A4Q0AIS4"/>
<gene>
    <name evidence="2" type="ORF">EOT04_01705</name>
</gene>
<feature type="transmembrane region" description="Helical" evidence="1">
    <location>
        <begin position="84"/>
        <end position="105"/>
    </location>
</feature>
<feature type="transmembrane region" description="Helical" evidence="1">
    <location>
        <begin position="44"/>
        <end position="63"/>
    </location>
</feature>
<keyword evidence="3" id="KW-1185">Reference proteome</keyword>